<keyword evidence="2" id="KW-1185">Reference proteome</keyword>
<reference evidence="1 2" key="1">
    <citation type="submission" date="2024-06" db="EMBL/GenBank/DDBJ databases">
        <title>Complete genome of Phlyctema vagabunda strain 19-DSS-EL-015.</title>
        <authorList>
            <person name="Fiorenzani C."/>
        </authorList>
    </citation>
    <scope>NUCLEOTIDE SEQUENCE [LARGE SCALE GENOMIC DNA]</scope>
    <source>
        <strain evidence="1 2">19-DSS-EL-015</strain>
    </source>
</reference>
<accession>A0ABR4P3S3</accession>
<comment type="caution">
    <text evidence="1">The sequence shown here is derived from an EMBL/GenBank/DDBJ whole genome shotgun (WGS) entry which is preliminary data.</text>
</comment>
<sequence>MSQLWLFESPVAVDATAPVTVTWNPRTFNSVNYGNFNLNLWILREDLKTDAVINSYMPSLLLYNHSVFDNSVIWDPSLLEVDVNVTIANRFDFELNYLVDLVASNGIGNLSSIIFKLATFTSR</sequence>
<dbReference type="Proteomes" id="UP001629113">
    <property type="component" value="Unassembled WGS sequence"/>
</dbReference>
<evidence type="ECO:0000313" key="1">
    <source>
        <dbReference type="EMBL" id="KAL3417726.1"/>
    </source>
</evidence>
<dbReference type="EMBL" id="JBFCZG010000010">
    <property type="protein sequence ID" value="KAL3417726.1"/>
    <property type="molecule type" value="Genomic_DNA"/>
</dbReference>
<name>A0ABR4P3S3_9HELO</name>
<proteinExistence type="predicted"/>
<gene>
    <name evidence="1" type="ORF">PVAG01_10736</name>
</gene>
<evidence type="ECO:0000313" key="2">
    <source>
        <dbReference type="Proteomes" id="UP001629113"/>
    </source>
</evidence>
<organism evidence="1 2">
    <name type="scientific">Phlyctema vagabunda</name>
    <dbReference type="NCBI Taxonomy" id="108571"/>
    <lineage>
        <taxon>Eukaryota</taxon>
        <taxon>Fungi</taxon>
        <taxon>Dikarya</taxon>
        <taxon>Ascomycota</taxon>
        <taxon>Pezizomycotina</taxon>
        <taxon>Leotiomycetes</taxon>
        <taxon>Helotiales</taxon>
        <taxon>Dermateaceae</taxon>
        <taxon>Phlyctema</taxon>
    </lineage>
</organism>
<evidence type="ECO:0008006" key="3">
    <source>
        <dbReference type="Google" id="ProtNLM"/>
    </source>
</evidence>
<protein>
    <recommendedName>
        <fullName evidence="3">Malectin-like domain-containing protein</fullName>
    </recommendedName>
</protein>